<dbReference type="Pfam" id="PF13456">
    <property type="entry name" value="RVT_3"/>
    <property type="match status" value="1"/>
</dbReference>
<dbReference type="InterPro" id="IPR036397">
    <property type="entry name" value="RNaseH_sf"/>
</dbReference>
<dbReference type="GO" id="GO:0004523">
    <property type="term" value="F:RNA-DNA hybrid ribonuclease activity"/>
    <property type="evidence" value="ECO:0007669"/>
    <property type="project" value="InterPro"/>
</dbReference>
<dbReference type="EMBL" id="BT095305">
    <property type="protein sequence ID" value="ACU19567.1"/>
    <property type="molecule type" value="mRNA"/>
</dbReference>
<dbReference type="GO" id="GO:0003676">
    <property type="term" value="F:nucleic acid binding"/>
    <property type="evidence" value="ECO:0007669"/>
    <property type="project" value="InterPro"/>
</dbReference>
<evidence type="ECO:0000259" key="1">
    <source>
        <dbReference type="Pfam" id="PF13456"/>
    </source>
</evidence>
<feature type="non-terminal residue" evidence="2">
    <location>
        <position position="117"/>
    </location>
</feature>
<dbReference type="Gene3D" id="3.30.420.10">
    <property type="entry name" value="Ribonuclease H-like superfamily/Ribonuclease H"/>
    <property type="match status" value="1"/>
</dbReference>
<proteinExistence type="evidence at transcript level"/>
<protein>
    <recommendedName>
        <fullName evidence="1">RNase H type-1 domain-containing protein</fullName>
    </recommendedName>
</protein>
<dbReference type="InterPro" id="IPR002156">
    <property type="entry name" value="RNaseH_domain"/>
</dbReference>
<name>C6TCL5_SOYBN</name>
<dbReference type="AlphaFoldDB" id="C6TCL5"/>
<evidence type="ECO:0000313" key="2">
    <source>
        <dbReference type="EMBL" id="ACU19567.1"/>
    </source>
</evidence>
<feature type="domain" description="RNase H type-1" evidence="1">
    <location>
        <begin position="10"/>
        <end position="79"/>
    </location>
</feature>
<accession>C6TCL5</accession>
<sequence length="117" mass="13582">MQQIWVSQRKPSVAGYSGILCNYSTSLLGCFTTKLSIQSSLYEKIMGVIHAIQGAGKKGWKNLWLECDFTLVVQVICNHGLVPWQLRNRWYNCIDLTNKMNFEVKKKKKKKEKKKKK</sequence>
<organism evidence="2">
    <name type="scientific">Glycine max</name>
    <name type="common">Soybean</name>
    <name type="synonym">Glycine hispida</name>
    <dbReference type="NCBI Taxonomy" id="3847"/>
    <lineage>
        <taxon>Eukaryota</taxon>
        <taxon>Viridiplantae</taxon>
        <taxon>Streptophyta</taxon>
        <taxon>Embryophyta</taxon>
        <taxon>Tracheophyta</taxon>
        <taxon>Spermatophyta</taxon>
        <taxon>Magnoliopsida</taxon>
        <taxon>eudicotyledons</taxon>
        <taxon>Gunneridae</taxon>
        <taxon>Pentapetalae</taxon>
        <taxon>rosids</taxon>
        <taxon>fabids</taxon>
        <taxon>Fabales</taxon>
        <taxon>Fabaceae</taxon>
        <taxon>Papilionoideae</taxon>
        <taxon>50 kb inversion clade</taxon>
        <taxon>NPAAA clade</taxon>
        <taxon>indigoferoid/millettioid clade</taxon>
        <taxon>Phaseoleae</taxon>
        <taxon>Glycine</taxon>
        <taxon>Glycine subgen. Soja</taxon>
    </lineage>
</organism>
<dbReference type="InterPro" id="IPR012337">
    <property type="entry name" value="RNaseH-like_sf"/>
</dbReference>
<dbReference type="SUPFAM" id="SSF53098">
    <property type="entry name" value="Ribonuclease H-like"/>
    <property type="match status" value="1"/>
</dbReference>
<reference evidence="2" key="1">
    <citation type="submission" date="2009-08" db="EMBL/GenBank/DDBJ databases">
        <authorList>
            <person name="Cheung F."/>
            <person name="Xiao Y."/>
            <person name="Chan A."/>
            <person name="Moskal W."/>
            <person name="Town C.D."/>
        </authorList>
    </citation>
    <scope>NUCLEOTIDE SEQUENCE</scope>
</reference>